<dbReference type="InterPro" id="IPR035996">
    <property type="entry name" value="4pyrrol_Methylase_sf"/>
</dbReference>
<dbReference type="InterPro" id="IPR006366">
    <property type="entry name" value="CobA/CysG_C"/>
</dbReference>
<dbReference type="Gene3D" id="3.30.950.10">
    <property type="entry name" value="Methyltransferase, Cobalt-precorrin-4 Transmethylase, Domain 2"/>
    <property type="match status" value="1"/>
</dbReference>
<comment type="similarity">
    <text evidence="1 9">Belongs to the precorrin methyltransferase family.</text>
</comment>
<comment type="pathway">
    <text evidence="8">Cofactor biosynthesis; adenosylcobalamin biosynthesis; precorrin-2 from uroporphyrinogen III: step 1/1.</text>
</comment>
<dbReference type="NCBIfam" id="NF004790">
    <property type="entry name" value="PRK06136.1"/>
    <property type="match status" value="1"/>
</dbReference>
<dbReference type="PROSITE" id="PS00840">
    <property type="entry name" value="SUMT_2"/>
    <property type="match status" value="1"/>
</dbReference>
<evidence type="ECO:0000259" key="10">
    <source>
        <dbReference type="Pfam" id="PF00590"/>
    </source>
</evidence>
<feature type="domain" description="Tetrapyrrole methylase" evidence="10">
    <location>
        <begin position="5"/>
        <end position="214"/>
    </location>
</feature>
<dbReference type="GO" id="GO:0032259">
    <property type="term" value="P:methylation"/>
    <property type="evidence" value="ECO:0007669"/>
    <property type="project" value="UniProtKB-KW"/>
</dbReference>
<dbReference type="UniPathway" id="UPA00262">
    <property type="reaction ID" value="UER00211"/>
</dbReference>
<dbReference type="PANTHER" id="PTHR45790:SF3">
    <property type="entry name" value="S-ADENOSYL-L-METHIONINE-DEPENDENT UROPORPHYRINOGEN III METHYLTRANSFERASE, CHLOROPLASTIC"/>
    <property type="match status" value="1"/>
</dbReference>
<dbReference type="PANTHER" id="PTHR45790">
    <property type="entry name" value="SIROHEME SYNTHASE-RELATED"/>
    <property type="match status" value="1"/>
</dbReference>
<dbReference type="InterPro" id="IPR050161">
    <property type="entry name" value="Siro_Cobalamin_biosynth"/>
</dbReference>
<evidence type="ECO:0000256" key="2">
    <source>
        <dbReference type="ARBA" id="ARBA00012162"/>
    </source>
</evidence>
<dbReference type="InterPro" id="IPR014777">
    <property type="entry name" value="4pyrrole_Mease_sub1"/>
</dbReference>
<evidence type="ECO:0000256" key="5">
    <source>
        <dbReference type="ARBA" id="ARBA00022691"/>
    </source>
</evidence>
<dbReference type="SUPFAM" id="SSF69618">
    <property type="entry name" value="HemD-like"/>
    <property type="match status" value="1"/>
</dbReference>
<dbReference type="CDD" id="cd11642">
    <property type="entry name" value="SUMT"/>
    <property type="match status" value="1"/>
</dbReference>
<dbReference type="Proteomes" id="UP000240904">
    <property type="component" value="Unassembled WGS sequence"/>
</dbReference>
<dbReference type="NCBIfam" id="TIGR01469">
    <property type="entry name" value="cobA_cysG_Cterm"/>
    <property type="match status" value="1"/>
</dbReference>
<sequence length="463" mass="50038">MSEGKVFLVGAGPGDPDLLTRRAFNLMHSCDVVCYDKLVSPAILACVPDHVQLYEVGYRGYRHCHIDYGMHPDVINFALQGKQVLRLKAGDPCIFGRTTEECRNLNEHGIDYEIVPGITAALGAAAYSGFPLTSAGIASDVTFASGHQSSKALSSWAALGQSSGTLVIYMGAKKLAQHAQKLIEQGRCPTTPVAHISSATCASHTVTKGTLATIGELVLALDNHDPALVVMGGVVAQADELGWRHLLPLSGERALLCGPSFHMNDSHSAQLKSAGAEVFEAPSCQLESYVDEDLLAELCQLPALKFADVAAVTLCWQGVNDYQWDLRRFAMPIGAENAETAQALKQIGIIAETLPEAVSENCVVLSVPSETECQAAHNSLHRYIGCRRPVPLRFQLPEINWLMVEDIIQAESLLSQQPGLKQATIIPLNETARHWAGTLPNCQWDLATFEAVLHKDDEVKNVA</sequence>
<protein>
    <recommendedName>
        <fullName evidence="2">uroporphyrinogen-III C-methyltransferase</fullName>
        <ecNumber evidence="2">2.1.1.107</ecNumber>
    </recommendedName>
</protein>
<evidence type="ECO:0000256" key="4">
    <source>
        <dbReference type="ARBA" id="ARBA00022679"/>
    </source>
</evidence>
<reference evidence="11 12" key="1">
    <citation type="submission" date="2018-03" db="EMBL/GenBank/DDBJ databases">
        <title>Whole genome sequencing of Histamine producing bacteria.</title>
        <authorList>
            <person name="Butler K."/>
        </authorList>
    </citation>
    <scope>NUCLEOTIDE SEQUENCE [LARGE SCALE GENOMIC DNA]</scope>
    <source>
        <strain evidence="11 12">DSM 16190</strain>
    </source>
</reference>
<evidence type="ECO:0000256" key="8">
    <source>
        <dbReference type="ARBA" id="ARBA00060548"/>
    </source>
</evidence>
<dbReference type="InterPro" id="IPR000878">
    <property type="entry name" value="4pyrrol_Mease"/>
</dbReference>
<dbReference type="OrthoDB" id="9815856at2"/>
<evidence type="ECO:0000256" key="9">
    <source>
        <dbReference type="RuleBase" id="RU003960"/>
    </source>
</evidence>
<dbReference type="Gene3D" id="3.40.1010.10">
    <property type="entry name" value="Cobalt-precorrin-4 Transmethylase, Domain 1"/>
    <property type="match status" value="1"/>
</dbReference>
<proteinExistence type="inferred from homology"/>
<dbReference type="InterPro" id="IPR036108">
    <property type="entry name" value="4pyrrol_syn_uPrphyn_synt_sf"/>
</dbReference>
<dbReference type="EC" id="2.1.1.107" evidence="2"/>
<dbReference type="InterPro" id="IPR014776">
    <property type="entry name" value="4pyrrole_Mease_sub2"/>
</dbReference>
<accession>A0A2T3N0Y4</accession>
<keyword evidence="4 9" id="KW-0808">Transferase</keyword>
<evidence type="ECO:0000256" key="7">
    <source>
        <dbReference type="ARBA" id="ARBA00025705"/>
    </source>
</evidence>
<dbReference type="AlphaFoldDB" id="A0A2T3N0Y4"/>
<evidence type="ECO:0000256" key="6">
    <source>
        <dbReference type="ARBA" id="ARBA00023244"/>
    </source>
</evidence>
<evidence type="ECO:0000313" key="12">
    <source>
        <dbReference type="Proteomes" id="UP000240904"/>
    </source>
</evidence>
<keyword evidence="3 9" id="KW-0489">Methyltransferase</keyword>
<dbReference type="InterPro" id="IPR003043">
    <property type="entry name" value="Uropor_MeTrfase_CS"/>
</dbReference>
<evidence type="ECO:0000256" key="3">
    <source>
        <dbReference type="ARBA" id="ARBA00022603"/>
    </source>
</evidence>
<dbReference type="EMBL" id="PYMC01000003">
    <property type="protein sequence ID" value="PSW05972.1"/>
    <property type="molecule type" value="Genomic_DNA"/>
</dbReference>
<keyword evidence="12" id="KW-1185">Reference proteome</keyword>
<keyword evidence="6" id="KW-0627">Porphyrin biosynthesis</keyword>
<comment type="pathway">
    <text evidence="7">Porphyrin-containing compound metabolism; siroheme biosynthesis; precorrin-2 from uroporphyrinogen III: step 1/1.</text>
</comment>
<dbReference type="Pfam" id="PF00590">
    <property type="entry name" value="TP_methylase"/>
    <property type="match status" value="1"/>
</dbReference>
<evidence type="ECO:0000313" key="11">
    <source>
        <dbReference type="EMBL" id="PSW05972.1"/>
    </source>
</evidence>
<name>A0A2T3N0Y4_9GAMM</name>
<dbReference type="GO" id="GO:0004851">
    <property type="term" value="F:uroporphyrin-III C-methyltransferase activity"/>
    <property type="evidence" value="ECO:0007669"/>
    <property type="project" value="UniProtKB-EC"/>
</dbReference>
<evidence type="ECO:0000256" key="1">
    <source>
        <dbReference type="ARBA" id="ARBA00005879"/>
    </source>
</evidence>
<organism evidence="11 12">
    <name type="scientific">Photobacterium lipolyticum</name>
    <dbReference type="NCBI Taxonomy" id="266810"/>
    <lineage>
        <taxon>Bacteria</taxon>
        <taxon>Pseudomonadati</taxon>
        <taxon>Pseudomonadota</taxon>
        <taxon>Gammaproteobacteria</taxon>
        <taxon>Vibrionales</taxon>
        <taxon>Vibrionaceae</taxon>
        <taxon>Photobacterium</taxon>
    </lineage>
</organism>
<dbReference type="RefSeq" id="WP_107282354.1">
    <property type="nucleotide sequence ID" value="NZ_PYMC01000003.1"/>
</dbReference>
<keyword evidence="5" id="KW-0949">S-adenosyl-L-methionine</keyword>
<gene>
    <name evidence="11" type="primary">cobA</name>
    <name evidence="11" type="ORF">C9I89_05470</name>
</gene>
<dbReference type="GO" id="GO:0004852">
    <property type="term" value="F:uroporphyrinogen-III synthase activity"/>
    <property type="evidence" value="ECO:0007669"/>
    <property type="project" value="InterPro"/>
</dbReference>
<comment type="caution">
    <text evidence="11">The sequence shown here is derived from an EMBL/GenBank/DDBJ whole genome shotgun (WGS) entry which is preliminary data.</text>
</comment>
<dbReference type="GO" id="GO:0019354">
    <property type="term" value="P:siroheme biosynthetic process"/>
    <property type="evidence" value="ECO:0007669"/>
    <property type="project" value="UniProtKB-UniPathway"/>
</dbReference>
<dbReference type="FunFam" id="3.40.1010.10:FF:000001">
    <property type="entry name" value="Siroheme synthase"/>
    <property type="match status" value="1"/>
</dbReference>
<dbReference type="SUPFAM" id="SSF53790">
    <property type="entry name" value="Tetrapyrrole methylase"/>
    <property type="match status" value="1"/>
</dbReference>